<sequence>MASEAKIRANNKFNKANTRMVSLRLNYNTDADIIKRLDEVDSKMGYIKKLIRKDMQTKKK</sequence>
<protein>
    <submittedName>
        <fullName evidence="1">Uncharacterized protein</fullName>
    </submittedName>
</protein>
<evidence type="ECO:0000313" key="1">
    <source>
        <dbReference type="EMBL" id="DAF47946.1"/>
    </source>
</evidence>
<organism evidence="1">
    <name type="scientific">Siphoviridae sp. ct0D87</name>
    <dbReference type="NCBI Taxonomy" id="2827760"/>
    <lineage>
        <taxon>Viruses</taxon>
        <taxon>Duplodnaviria</taxon>
        <taxon>Heunggongvirae</taxon>
        <taxon>Uroviricota</taxon>
        <taxon>Caudoviricetes</taxon>
    </lineage>
</organism>
<name>A0A8S5SB64_9CAUD</name>
<proteinExistence type="predicted"/>
<accession>A0A8S5SB64</accession>
<dbReference type="EMBL" id="BK032561">
    <property type="protein sequence ID" value="DAF47946.1"/>
    <property type="molecule type" value="Genomic_DNA"/>
</dbReference>
<reference evidence="1" key="1">
    <citation type="journal article" date="2021" name="Proc. Natl. Acad. Sci. U.S.A.">
        <title>A Catalog of Tens of Thousands of Viruses from Human Metagenomes Reveals Hidden Associations with Chronic Diseases.</title>
        <authorList>
            <person name="Tisza M.J."/>
            <person name="Buck C.B."/>
        </authorList>
    </citation>
    <scope>NUCLEOTIDE SEQUENCE</scope>
    <source>
        <strain evidence="1">Ct0D87</strain>
    </source>
</reference>